<reference evidence="1 2" key="1">
    <citation type="submission" date="2024-04" db="EMBL/GenBank/DDBJ databases">
        <title>Human intestinal bacterial collection.</title>
        <authorList>
            <person name="Pauvert C."/>
            <person name="Hitch T.C.A."/>
            <person name="Clavel T."/>
        </authorList>
    </citation>
    <scope>NUCLEOTIDE SEQUENCE [LARGE SCALE GENOMIC DNA]</scope>
    <source>
        <strain evidence="1 2">CLA-SR-H019</strain>
    </source>
</reference>
<proteinExistence type="predicted"/>
<comment type="caution">
    <text evidence="1">The sequence shown here is derived from an EMBL/GenBank/DDBJ whole genome shotgun (WGS) entry which is preliminary data.</text>
</comment>
<sequence length="174" mass="19744">MKKVLIIFVAIFIIGGLIYFSQNYNSKQSSTSTKKLSADTRIYKSDNKGDFKIYKEKYYQDGYYLLKKIVSSKSKSNEFDLCLIFDIENQKIVRLKDVSLETEGEVFQGTVYVEIVSNGKSMVYDIFGDLSEGHVERPTLDIKDMGRMINASFPSLSESKFLDGVSESGSIFLP</sequence>
<protein>
    <recommendedName>
        <fullName evidence="3">DUF4825 domain-containing protein</fullName>
    </recommendedName>
</protein>
<dbReference type="EMBL" id="JBBNPP010000003">
    <property type="protein sequence ID" value="MEQ3346295.1"/>
    <property type="molecule type" value="Genomic_DNA"/>
</dbReference>
<gene>
    <name evidence="1" type="ORF">AAA073_02460</name>
</gene>
<dbReference type="RefSeq" id="WP_349188210.1">
    <property type="nucleotide sequence ID" value="NZ_JBBNPP010000003.1"/>
</dbReference>
<evidence type="ECO:0008006" key="3">
    <source>
        <dbReference type="Google" id="ProtNLM"/>
    </source>
</evidence>
<organism evidence="1 2">
    <name type="scientific">Peptoniphilus senegalensis</name>
    <dbReference type="NCBI Taxonomy" id="1465757"/>
    <lineage>
        <taxon>Bacteria</taxon>
        <taxon>Bacillati</taxon>
        <taxon>Bacillota</taxon>
        <taxon>Tissierellia</taxon>
        <taxon>Tissierellales</taxon>
        <taxon>Peptoniphilaceae</taxon>
        <taxon>Peptoniphilus</taxon>
    </lineage>
</organism>
<dbReference type="Proteomes" id="UP001491691">
    <property type="component" value="Unassembled WGS sequence"/>
</dbReference>
<evidence type="ECO:0000313" key="1">
    <source>
        <dbReference type="EMBL" id="MEQ3346295.1"/>
    </source>
</evidence>
<keyword evidence="2" id="KW-1185">Reference proteome</keyword>
<evidence type="ECO:0000313" key="2">
    <source>
        <dbReference type="Proteomes" id="UP001491691"/>
    </source>
</evidence>
<name>A0ABV1IZH6_9FIRM</name>
<accession>A0ABV1IZH6</accession>